<keyword evidence="3" id="KW-0690">Ribosome biogenesis</keyword>
<dbReference type="FunFam" id="2.30.170.20:FF:000001">
    <property type="entry name" value="probable ribosome biogenesis protein RLP24"/>
    <property type="match status" value="1"/>
</dbReference>
<dbReference type="InterPro" id="IPR056366">
    <property type="entry name" value="Ribosomal_eL24"/>
</dbReference>
<sequence>MRLENCWFCSSTIYPGHGIQFVRNDAKIFRFCRSKCHKNFKMKRNPRKVKWTKAYRRLHGKDMTQDSTFEFERKRNRPERYDRNLTEDTLKAIKKIDKVRVDRAARHHAQRMKPKRAKELKEAERELQQSISMIKAPAVQIQEPSLTLPKTKVKVSPQQAEDNRMEE</sequence>
<keyword evidence="8" id="KW-1185">Reference proteome</keyword>
<dbReference type="PROSITE" id="PS01073">
    <property type="entry name" value="RIBOSOMAL_L24E"/>
    <property type="match status" value="1"/>
</dbReference>
<dbReference type="AlphaFoldDB" id="A0AA88UV78"/>
<dbReference type="CDD" id="cd00472">
    <property type="entry name" value="Ribosomal_L24e_L24"/>
    <property type="match status" value="1"/>
</dbReference>
<evidence type="ECO:0000256" key="1">
    <source>
        <dbReference type="ARBA" id="ARBA00004123"/>
    </source>
</evidence>
<dbReference type="Gene3D" id="2.30.170.20">
    <property type="entry name" value="Ribosomal protein L24e"/>
    <property type="match status" value="1"/>
</dbReference>
<accession>A0AA88UV78</accession>
<evidence type="ECO:0000259" key="6">
    <source>
        <dbReference type="SMART" id="SM00746"/>
    </source>
</evidence>
<dbReference type="EMBL" id="JAVXUO010000661">
    <property type="protein sequence ID" value="KAK2990242.1"/>
    <property type="molecule type" value="Genomic_DNA"/>
</dbReference>
<dbReference type="SMART" id="SM00746">
    <property type="entry name" value="TRASH"/>
    <property type="match status" value="1"/>
</dbReference>
<dbReference type="InterPro" id="IPR023442">
    <property type="entry name" value="Ribosomal_eL24_CS"/>
</dbReference>
<evidence type="ECO:0000256" key="5">
    <source>
        <dbReference type="SAM" id="MobiDB-lite"/>
    </source>
</evidence>
<keyword evidence="4" id="KW-0539">Nucleus</keyword>
<evidence type="ECO:0000313" key="8">
    <source>
        <dbReference type="Proteomes" id="UP001187471"/>
    </source>
</evidence>
<dbReference type="Proteomes" id="UP001187471">
    <property type="component" value="Unassembled WGS sequence"/>
</dbReference>
<dbReference type="InterPro" id="IPR000988">
    <property type="entry name" value="Ribosomal_eL24-rel_N"/>
</dbReference>
<organism evidence="7 8">
    <name type="scientific">Escallonia rubra</name>
    <dbReference type="NCBI Taxonomy" id="112253"/>
    <lineage>
        <taxon>Eukaryota</taxon>
        <taxon>Viridiplantae</taxon>
        <taxon>Streptophyta</taxon>
        <taxon>Embryophyta</taxon>
        <taxon>Tracheophyta</taxon>
        <taxon>Spermatophyta</taxon>
        <taxon>Magnoliopsida</taxon>
        <taxon>eudicotyledons</taxon>
        <taxon>Gunneridae</taxon>
        <taxon>Pentapetalae</taxon>
        <taxon>asterids</taxon>
        <taxon>campanulids</taxon>
        <taxon>Escalloniales</taxon>
        <taxon>Escalloniaceae</taxon>
        <taxon>Escallonia</taxon>
    </lineage>
</organism>
<feature type="region of interest" description="Disordered" evidence="5">
    <location>
        <begin position="141"/>
        <end position="167"/>
    </location>
</feature>
<proteinExistence type="inferred from homology"/>
<evidence type="ECO:0000256" key="4">
    <source>
        <dbReference type="ARBA" id="ARBA00023242"/>
    </source>
</evidence>
<dbReference type="InterPro" id="IPR011017">
    <property type="entry name" value="TRASH_dom"/>
</dbReference>
<dbReference type="GO" id="GO:0042273">
    <property type="term" value="P:ribosomal large subunit biogenesis"/>
    <property type="evidence" value="ECO:0007669"/>
    <property type="project" value="TreeGrafter"/>
</dbReference>
<feature type="domain" description="TRASH" evidence="6">
    <location>
        <begin position="6"/>
        <end position="44"/>
    </location>
</feature>
<dbReference type="Pfam" id="PF01246">
    <property type="entry name" value="Ribosomal_L24e"/>
    <property type="match status" value="1"/>
</dbReference>
<dbReference type="InterPro" id="IPR038630">
    <property type="entry name" value="L24e/L24_sf"/>
</dbReference>
<dbReference type="PANTHER" id="PTHR10792">
    <property type="entry name" value="60S RIBOSOMAL PROTEIN L24"/>
    <property type="match status" value="1"/>
</dbReference>
<dbReference type="GO" id="GO:0003735">
    <property type="term" value="F:structural constituent of ribosome"/>
    <property type="evidence" value="ECO:0007669"/>
    <property type="project" value="InterPro"/>
</dbReference>
<dbReference type="PANTHER" id="PTHR10792:SF8">
    <property type="entry name" value="RIBOSOME BIOGENESIS PROTEIN RLP24-RELATED"/>
    <property type="match status" value="1"/>
</dbReference>
<name>A0AA88UV78_9ASTE</name>
<evidence type="ECO:0000256" key="3">
    <source>
        <dbReference type="ARBA" id="ARBA00022517"/>
    </source>
</evidence>
<comment type="similarity">
    <text evidence="2">Belongs to the eukaryotic ribosomal protein eL24 family.</text>
</comment>
<comment type="caution">
    <text evidence="7">The sequence shown here is derived from an EMBL/GenBank/DDBJ whole genome shotgun (WGS) entry which is preliminary data.</text>
</comment>
<evidence type="ECO:0000256" key="2">
    <source>
        <dbReference type="ARBA" id="ARBA00005647"/>
    </source>
</evidence>
<feature type="region of interest" description="Disordered" evidence="5">
    <location>
        <begin position="103"/>
        <end position="124"/>
    </location>
</feature>
<dbReference type="GO" id="GO:0005730">
    <property type="term" value="C:nucleolus"/>
    <property type="evidence" value="ECO:0007669"/>
    <property type="project" value="TreeGrafter"/>
</dbReference>
<evidence type="ECO:0000313" key="7">
    <source>
        <dbReference type="EMBL" id="KAK2990242.1"/>
    </source>
</evidence>
<protein>
    <recommendedName>
        <fullName evidence="6">TRASH domain-containing protein</fullName>
    </recommendedName>
</protein>
<feature type="compositionally biased region" description="Basic residues" evidence="5">
    <location>
        <begin position="105"/>
        <end position="116"/>
    </location>
</feature>
<reference evidence="7" key="1">
    <citation type="submission" date="2022-12" db="EMBL/GenBank/DDBJ databases">
        <title>Draft genome assemblies for two species of Escallonia (Escalloniales).</title>
        <authorList>
            <person name="Chanderbali A."/>
            <person name="Dervinis C."/>
            <person name="Anghel I."/>
            <person name="Soltis D."/>
            <person name="Soltis P."/>
            <person name="Zapata F."/>
        </authorList>
    </citation>
    <scope>NUCLEOTIDE SEQUENCE</scope>
    <source>
        <strain evidence="7">UCBG92.1500</strain>
        <tissue evidence="7">Leaf</tissue>
    </source>
</reference>
<dbReference type="SUPFAM" id="SSF57716">
    <property type="entry name" value="Glucocorticoid receptor-like (DNA-binding domain)"/>
    <property type="match status" value="1"/>
</dbReference>
<gene>
    <name evidence="7" type="ORF">RJ640_014694</name>
</gene>
<comment type="subcellular location">
    <subcellularLocation>
        <location evidence="1">Nucleus</location>
    </subcellularLocation>
</comment>